<dbReference type="Pfam" id="PF14022">
    <property type="entry name" value="DUF4238"/>
    <property type="match status" value="1"/>
</dbReference>
<reference evidence="2" key="1">
    <citation type="submission" date="2023-06" db="EMBL/GenBank/DDBJ databases">
        <title>Genome-scale phylogeny and comparative genomics of the fungal order Sordariales.</title>
        <authorList>
            <consortium name="Lawrence Berkeley National Laboratory"/>
            <person name="Hensen N."/>
            <person name="Bonometti L."/>
            <person name="Westerberg I."/>
            <person name="Brannstrom I.O."/>
            <person name="Guillou S."/>
            <person name="Cros-Aarteil S."/>
            <person name="Calhoun S."/>
            <person name="Haridas S."/>
            <person name="Kuo A."/>
            <person name="Mondo S."/>
            <person name="Pangilinan J."/>
            <person name="Riley R."/>
            <person name="LaButti K."/>
            <person name="Andreopoulos B."/>
            <person name="Lipzen A."/>
            <person name="Chen C."/>
            <person name="Yanf M."/>
            <person name="Daum C."/>
            <person name="Ng V."/>
            <person name="Clum A."/>
            <person name="Steindorff A."/>
            <person name="Ohm R."/>
            <person name="Martin F."/>
            <person name="Silar P."/>
            <person name="Natvig D."/>
            <person name="Lalanne C."/>
            <person name="Gautier V."/>
            <person name="Ament-velasquez S.L."/>
            <person name="Kruys A."/>
            <person name="Hutchinson M.I."/>
            <person name="Powell A.J."/>
            <person name="Barry K."/>
            <person name="Miller A.N."/>
            <person name="Grigoriev I.V."/>
            <person name="Debuchy R."/>
            <person name="Gladieux P."/>
            <person name="Thoren M.H."/>
            <person name="Johannesson H."/>
        </authorList>
    </citation>
    <scope>NUCLEOTIDE SEQUENCE</scope>
    <source>
        <strain evidence="2">SMH3187-1</strain>
    </source>
</reference>
<proteinExistence type="predicted"/>
<organism evidence="2 3">
    <name type="scientific">Schizothecium vesticola</name>
    <dbReference type="NCBI Taxonomy" id="314040"/>
    <lineage>
        <taxon>Eukaryota</taxon>
        <taxon>Fungi</taxon>
        <taxon>Dikarya</taxon>
        <taxon>Ascomycota</taxon>
        <taxon>Pezizomycotina</taxon>
        <taxon>Sordariomycetes</taxon>
        <taxon>Sordariomycetidae</taxon>
        <taxon>Sordariales</taxon>
        <taxon>Schizotheciaceae</taxon>
        <taxon>Schizothecium</taxon>
    </lineage>
</organism>
<evidence type="ECO:0000313" key="3">
    <source>
        <dbReference type="Proteomes" id="UP001172155"/>
    </source>
</evidence>
<name>A0AA40ER62_9PEZI</name>
<dbReference type="InterPro" id="IPR025332">
    <property type="entry name" value="DUF4238"/>
</dbReference>
<keyword evidence="3" id="KW-1185">Reference proteome</keyword>
<dbReference type="AlphaFoldDB" id="A0AA40ER62"/>
<protein>
    <submittedName>
        <fullName evidence="2">Uncharacterized protein</fullName>
    </submittedName>
</protein>
<feature type="compositionally biased region" description="Low complexity" evidence="1">
    <location>
        <begin position="1"/>
        <end position="13"/>
    </location>
</feature>
<accession>A0AA40ER62</accession>
<sequence>MAPSSTTLSPDTSLEPDDSPQAKMTTEPRPEYQHFVPQFLLRNFAHPYKPKGGKKRGKRKDENGIYNNELVVHNLDFTADPPVLCEKPVKRIFGQMNMYEDTSRSSPKRRHIEERLGKLESQASTIFRKITKGFDSASSLDGTSGVWLARDERNALRKFLFILKYRSSRFHLRFAHKTGEGYFSNDRELMRVYMEEKGYKRPIDVWFDGFNAIMDQDIDLEYNWGKEIAGNMFPPDAVWFFGHMQMYYMTICTPLDPNEEFLLTDSSYNVFEGPNCFGWDSESNEAQETAHCPLHYFAPISPKLMLVLRSNIFPNPLEDANEDVREERERFRKEAFDKHYGAPPGGKMGSLHDLPVRLAQNSYTRITADGRVVCDGLSKTDKFFFPFFAIGTKHVNTINACFLDNCSICTSIVFNSLANFARTIEWFLSTPSVGSIVFMAPRDGREEAIRKIEQISRSLGSKKTMVRNIVLPLPIRKGFMEHHTAKQLRIMKLFLNQGTNAGEALGGDGVFDSDSDSEPGEPDERFTANEHMALYGKLGGSLSTFEHDDDQACRMWTLRLKLDSWSRSVDEGIRQRNRDLLADAYNRLPPCRIWLYVRRRRFMLLHTGPEALPLPTQTGPIPANNPEDEIARGNHLVEPAKLSRLINNVSLVDTWMKKGTWQRIWGPLTPDGDGKKRFHFGMDSIHQHGFIRECGIPEIELLAQKAQLRIIRGGFSGERLNVAKGWSGVLDEGEMIELGTRSLVRTGFKAALAGKVGASLLDRLEEVFFEMAYPTPNWLDLD</sequence>
<feature type="region of interest" description="Disordered" evidence="1">
    <location>
        <begin position="1"/>
        <end position="31"/>
    </location>
</feature>
<dbReference type="Proteomes" id="UP001172155">
    <property type="component" value="Unassembled WGS sequence"/>
</dbReference>
<evidence type="ECO:0000313" key="2">
    <source>
        <dbReference type="EMBL" id="KAK0744011.1"/>
    </source>
</evidence>
<comment type="caution">
    <text evidence="2">The sequence shown here is derived from an EMBL/GenBank/DDBJ whole genome shotgun (WGS) entry which is preliminary data.</text>
</comment>
<gene>
    <name evidence="2" type="ORF">B0T18DRAFT_416366</name>
</gene>
<dbReference type="EMBL" id="JAUKUD010000005">
    <property type="protein sequence ID" value="KAK0744011.1"/>
    <property type="molecule type" value="Genomic_DNA"/>
</dbReference>
<evidence type="ECO:0000256" key="1">
    <source>
        <dbReference type="SAM" id="MobiDB-lite"/>
    </source>
</evidence>